<dbReference type="RefSeq" id="WP_106583931.1">
    <property type="nucleotide sequence ID" value="NZ_PYGA01000011.1"/>
</dbReference>
<dbReference type="GO" id="GO:0008270">
    <property type="term" value="F:zinc ion binding"/>
    <property type="evidence" value="ECO:0007669"/>
    <property type="project" value="InterPro"/>
</dbReference>
<dbReference type="SUPFAM" id="SSF51556">
    <property type="entry name" value="Metallo-dependent hydrolases"/>
    <property type="match status" value="1"/>
</dbReference>
<feature type="binding site" description="via carbamate group" evidence="4">
    <location>
        <position position="147"/>
    </location>
    <ligand>
        <name>Zn(2+)</name>
        <dbReference type="ChEBI" id="CHEBI:29105"/>
        <label>1</label>
    </ligand>
</feature>
<evidence type="ECO:0000256" key="2">
    <source>
        <dbReference type="ARBA" id="ARBA00022801"/>
    </source>
</evidence>
<keyword evidence="7" id="KW-1185">Reference proteome</keyword>
<comment type="caution">
    <text evidence="6">The sequence shown here is derived from an EMBL/GenBank/DDBJ whole genome shotgun (WGS) entry which is preliminary data.</text>
</comment>
<name>A0A2P8DH61_9ACTN</name>
<keyword evidence="2" id="KW-0378">Hydrolase</keyword>
<dbReference type="AlphaFoldDB" id="A0A2P8DH61"/>
<comment type="cofactor">
    <cofactor evidence="4">
        <name>a divalent metal cation</name>
        <dbReference type="ChEBI" id="CHEBI:60240"/>
    </cofactor>
    <text evidence="4">Binds 2 divalent metal cations per subunit.</text>
</comment>
<gene>
    <name evidence="6" type="ORF">CLV63_111152</name>
</gene>
<feature type="binding site" description="via carbamate group" evidence="4">
    <location>
        <position position="147"/>
    </location>
    <ligand>
        <name>Zn(2+)</name>
        <dbReference type="ChEBI" id="CHEBI:29105"/>
        <label>2</label>
    </ligand>
</feature>
<evidence type="ECO:0000256" key="3">
    <source>
        <dbReference type="PIRSR" id="PIRSR601559-50"/>
    </source>
</evidence>
<dbReference type="InterPro" id="IPR032466">
    <property type="entry name" value="Metal_Hydrolase"/>
</dbReference>
<feature type="modified residue" description="N6-carboxylysine" evidence="3 5">
    <location>
        <position position="147"/>
    </location>
</feature>
<organism evidence="6 7">
    <name type="scientific">Murinocardiopsis flavida</name>
    <dbReference type="NCBI Taxonomy" id="645275"/>
    <lineage>
        <taxon>Bacteria</taxon>
        <taxon>Bacillati</taxon>
        <taxon>Actinomycetota</taxon>
        <taxon>Actinomycetes</taxon>
        <taxon>Streptosporangiales</taxon>
        <taxon>Nocardiopsidaceae</taxon>
        <taxon>Murinocardiopsis</taxon>
    </lineage>
</organism>
<dbReference type="PANTHER" id="PTHR10819">
    <property type="entry name" value="PHOSPHOTRIESTERASE-RELATED"/>
    <property type="match status" value="1"/>
</dbReference>
<dbReference type="PIRSF" id="PIRSF016839">
    <property type="entry name" value="PhP"/>
    <property type="match status" value="1"/>
</dbReference>
<keyword evidence="1 4" id="KW-0479">Metal-binding</keyword>
<dbReference type="PROSITE" id="PS51347">
    <property type="entry name" value="PHOSPHOTRIESTERASE_2"/>
    <property type="match status" value="1"/>
</dbReference>
<comment type="similarity">
    <text evidence="5">Belongs to the metallo-dependent hydrolases superfamily. Phosphotriesterase family.</text>
</comment>
<feature type="binding site" evidence="4">
    <location>
        <position position="180"/>
    </location>
    <ligand>
        <name>Zn(2+)</name>
        <dbReference type="ChEBI" id="CHEBI:29105"/>
        <label>2</label>
    </ligand>
</feature>
<proteinExistence type="inferred from homology"/>
<feature type="binding site" evidence="4">
    <location>
        <position position="265"/>
    </location>
    <ligand>
        <name>Zn(2+)</name>
        <dbReference type="ChEBI" id="CHEBI:29105"/>
        <label>1</label>
    </ligand>
</feature>
<feature type="binding site" evidence="4">
    <location>
        <position position="208"/>
    </location>
    <ligand>
        <name>Zn(2+)</name>
        <dbReference type="ChEBI" id="CHEBI:29105"/>
        <label>2</label>
    </ligand>
</feature>
<dbReference type="GO" id="GO:0016787">
    <property type="term" value="F:hydrolase activity"/>
    <property type="evidence" value="ECO:0007669"/>
    <property type="project" value="UniProtKB-KW"/>
</dbReference>
<feature type="binding site" evidence="4">
    <location>
        <position position="25"/>
    </location>
    <ligand>
        <name>Zn(2+)</name>
        <dbReference type="ChEBI" id="CHEBI:29105"/>
        <label>1</label>
    </ligand>
</feature>
<dbReference type="InterPro" id="IPR001559">
    <property type="entry name" value="Phosphotriesterase"/>
</dbReference>
<evidence type="ECO:0000313" key="6">
    <source>
        <dbReference type="EMBL" id="PSK96557.1"/>
    </source>
</evidence>
<evidence type="ECO:0000313" key="7">
    <source>
        <dbReference type="Proteomes" id="UP000240542"/>
    </source>
</evidence>
<evidence type="ECO:0000256" key="5">
    <source>
        <dbReference type="PROSITE-ProRule" id="PRU00679"/>
    </source>
</evidence>
<dbReference type="PANTHER" id="PTHR10819:SF3">
    <property type="entry name" value="PHOSPHOTRIESTERASE-RELATED PROTEIN"/>
    <property type="match status" value="1"/>
</dbReference>
<accession>A0A2P8DH61</accession>
<dbReference type="OrthoDB" id="9795018at2"/>
<dbReference type="Pfam" id="PF02126">
    <property type="entry name" value="PTE"/>
    <property type="match status" value="1"/>
</dbReference>
<dbReference type="Gene3D" id="3.20.20.140">
    <property type="entry name" value="Metal-dependent hydrolases"/>
    <property type="match status" value="1"/>
</dbReference>
<dbReference type="Proteomes" id="UP000240542">
    <property type="component" value="Unassembled WGS sequence"/>
</dbReference>
<sequence>MTGIIRTVLGDIPPERLGRTDYHEHLFQSTPLLPGEELDDEAASTTEARALHAAGIDAMVEATPVGLGRDPGGVARVAAATGMHIVLTTGAHREAHYLLGDPLIDDSADTLGRRFTGDLTTAAADPSDAVPAPPGPHGAPVRAGLLKAGIGYWSISAFERRVLAGVGAAHRATGAPVMVHLEHGSAALEVLDVLGGEGVPASAVALAHLDRNPDPGLHAEVCGRGAYVGYDGMARHRTHPDSVLLDCLRGTVERAGADQVLIGGDVARRSRYRAYGGLPGLDYLPLRFLPRVTAEVGADVATAALVANPARWLTWDAAASGAA</sequence>
<reference evidence="6 7" key="1">
    <citation type="submission" date="2018-03" db="EMBL/GenBank/DDBJ databases">
        <title>Genomic Encyclopedia of Archaeal and Bacterial Type Strains, Phase II (KMG-II): from individual species to whole genera.</title>
        <authorList>
            <person name="Goeker M."/>
        </authorList>
    </citation>
    <scope>NUCLEOTIDE SEQUENCE [LARGE SCALE GENOMIC DNA]</scope>
    <source>
        <strain evidence="6 7">DSM 45312</strain>
    </source>
</reference>
<evidence type="ECO:0000256" key="1">
    <source>
        <dbReference type="ARBA" id="ARBA00022723"/>
    </source>
</evidence>
<feature type="binding site" evidence="4">
    <location>
        <position position="23"/>
    </location>
    <ligand>
        <name>Zn(2+)</name>
        <dbReference type="ChEBI" id="CHEBI:29105"/>
        <label>1</label>
    </ligand>
</feature>
<protein>
    <submittedName>
        <fullName evidence="6">Phosphotriesterase-related protein</fullName>
    </submittedName>
</protein>
<evidence type="ECO:0000256" key="4">
    <source>
        <dbReference type="PIRSR" id="PIRSR601559-51"/>
    </source>
</evidence>
<dbReference type="EMBL" id="PYGA01000011">
    <property type="protein sequence ID" value="PSK96557.1"/>
    <property type="molecule type" value="Genomic_DNA"/>
</dbReference>